<dbReference type="EC" id="3.1.1.116" evidence="14"/>
<dbReference type="GO" id="GO:0016298">
    <property type="term" value="F:lipase activity"/>
    <property type="evidence" value="ECO:0007669"/>
    <property type="project" value="TreeGrafter"/>
</dbReference>
<evidence type="ECO:0000256" key="9">
    <source>
        <dbReference type="ARBA" id="ARBA00022963"/>
    </source>
</evidence>
<dbReference type="GO" id="GO:0005886">
    <property type="term" value="C:plasma membrane"/>
    <property type="evidence" value="ECO:0007669"/>
    <property type="project" value="UniProtKB-SubCell"/>
</dbReference>
<keyword evidence="4" id="KW-0597">Phosphoprotein</keyword>
<feature type="transmembrane region" description="Helical" evidence="15">
    <location>
        <begin position="20"/>
        <end position="41"/>
    </location>
</feature>
<reference evidence="17" key="1">
    <citation type="submission" date="2021-02" db="EMBL/GenBank/DDBJ databases">
        <authorList>
            <person name="Nowell W R."/>
        </authorList>
    </citation>
    <scope>NUCLEOTIDE SEQUENCE</scope>
</reference>
<evidence type="ECO:0000256" key="13">
    <source>
        <dbReference type="ARBA" id="ARBA00024531"/>
    </source>
</evidence>
<evidence type="ECO:0000256" key="14">
    <source>
        <dbReference type="ARBA" id="ARBA00026104"/>
    </source>
</evidence>
<comment type="catalytic activity">
    <reaction evidence="13">
        <text>a 1,2-diacyl-sn-glycerol + H2O = a 2-acylglycerol + a fatty acid + H(+)</text>
        <dbReference type="Rhea" id="RHEA:33275"/>
        <dbReference type="ChEBI" id="CHEBI:15377"/>
        <dbReference type="ChEBI" id="CHEBI:15378"/>
        <dbReference type="ChEBI" id="CHEBI:17389"/>
        <dbReference type="ChEBI" id="CHEBI:17815"/>
        <dbReference type="ChEBI" id="CHEBI:28868"/>
        <dbReference type="EC" id="3.1.1.116"/>
    </reaction>
    <physiologicalReaction direction="left-to-right" evidence="13">
        <dbReference type="Rhea" id="RHEA:33276"/>
    </physiologicalReaction>
</comment>
<sequence length="622" mass="71139">MPAIRLFNRRFNFSSDDLTIPSLVDITLRFPLIVLLLIFHLKTQFFDWSCLTFFSLVYFYPLLIIYCLIMIISLSIFILSLQGTPVNYTYPRRHVPLLIYIRLVLVLMDIVMNMFGLIMSIREFHGCDNLSRGIIILSIGYSCILSISLLIMLVFLLDLTGMVSAEKKWEMRIKFLFCCGRGYGGQSSNIENIIKTLQYLFDDERFDLVASDFAAGLVLLQQEDLYEERSIDIYESVPLQLIKDGLYYNSYAQSAFGWFSLAYQYRMTFLPRICFAMRFRTIGFCCSCCCGLACCQNEDSYYDPCGGQYRTLQYLLRKQKPIILYANFFGAFGRAPFYIAADKEKKTIIISIRGTLSATDVLTDINAAEDILETELFGSGYCHSGMHSAAKYIRDEICQRLIDIFVKYPDYSLILCGYSLGAGVACILSILLKSSYPHLKCYGIAMPGSVLSENLILSTRDFIYSYVVDVDMIARASLRSLEQLRDRILIALNKCDRNKFRVLTTTFVGTLTKRRQVFHSISNDSDRTNLSLNTNSTISQLVSTDQSVERVDLLLPGTIIHLYSTDRVGLFTRKASYRACLSHYNNFNHLIVHPRMWFDHFPASYSTAFADVIENSENSSPI</sequence>
<keyword evidence="12 15" id="KW-0472">Membrane</keyword>
<dbReference type="Gene3D" id="3.40.50.1820">
    <property type="entry name" value="alpha/beta hydrolase"/>
    <property type="match status" value="1"/>
</dbReference>
<feature type="transmembrane region" description="Helical" evidence="15">
    <location>
        <begin position="53"/>
        <end position="79"/>
    </location>
</feature>
<organism evidence="17 20">
    <name type="scientific">Adineta ricciae</name>
    <name type="common">Rotifer</name>
    <dbReference type="NCBI Taxonomy" id="249248"/>
    <lineage>
        <taxon>Eukaryota</taxon>
        <taxon>Metazoa</taxon>
        <taxon>Spiralia</taxon>
        <taxon>Gnathifera</taxon>
        <taxon>Rotifera</taxon>
        <taxon>Eurotatoria</taxon>
        <taxon>Bdelloidea</taxon>
        <taxon>Adinetida</taxon>
        <taxon>Adinetidae</taxon>
        <taxon>Adineta</taxon>
    </lineage>
</organism>
<feature type="transmembrane region" description="Helical" evidence="15">
    <location>
        <begin position="133"/>
        <end position="157"/>
    </location>
</feature>
<comment type="caution">
    <text evidence="17">The sequence shown here is derived from an EMBL/GenBank/DDBJ whole genome shotgun (WGS) entry which is preliminary data.</text>
</comment>
<keyword evidence="7" id="KW-0378">Hydrolase</keyword>
<dbReference type="GO" id="GO:0046872">
    <property type="term" value="F:metal ion binding"/>
    <property type="evidence" value="ECO:0007669"/>
    <property type="project" value="UniProtKB-KW"/>
</dbReference>
<dbReference type="PANTHER" id="PTHR45792">
    <property type="entry name" value="DIACYLGLYCEROL LIPASE HOMOLOG-RELATED"/>
    <property type="match status" value="1"/>
</dbReference>
<proteinExistence type="predicted"/>
<dbReference type="Pfam" id="PF01764">
    <property type="entry name" value="Lipase_3"/>
    <property type="match status" value="1"/>
</dbReference>
<feature type="domain" description="Fungal lipase-type" evidence="16">
    <location>
        <begin position="350"/>
        <end position="478"/>
    </location>
</feature>
<dbReference type="OrthoDB" id="438440at2759"/>
<dbReference type="InterPro" id="IPR002921">
    <property type="entry name" value="Fungal_lipase-type"/>
</dbReference>
<evidence type="ECO:0000313" key="17">
    <source>
        <dbReference type="EMBL" id="CAF1157651.1"/>
    </source>
</evidence>
<dbReference type="CDD" id="cd00519">
    <property type="entry name" value="Lipase_3"/>
    <property type="match status" value="1"/>
</dbReference>
<dbReference type="GO" id="GO:0046340">
    <property type="term" value="P:diacylglycerol catabolic process"/>
    <property type="evidence" value="ECO:0007669"/>
    <property type="project" value="TreeGrafter"/>
</dbReference>
<keyword evidence="19" id="KW-1185">Reference proteome</keyword>
<evidence type="ECO:0000256" key="3">
    <source>
        <dbReference type="ARBA" id="ARBA00022475"/>
    </source>
</evidence>
<keyword evidence="5 15" id="KW-0812">Transmembrane</keyword>
<keyword evidence="10 15" id="KW-1133">Transmembrane helix</keyword>
<dbReference type="InterPro" id="IPR029058">
    <property type="entry name" value="AB_hydrolase_fold"/>
</dbReference>
<feature type="transmembrane region" description="Helical" evidence="15">
    <location>
        <begin position="99"/>
        <end position="121"/>
    </location>
</feature>
<evidence type="ECO:0000313" key="18">
    <source>
        <dbReference type="EMBL" id="CAF1473402.1"/>
    </source>
</evidence>
<protein>
    <recommendedName>
        <fullName evidence="14">sn-1-specific diacylglycerol lipase</fullName>
        <ecNumber evidence="14">3.1.1.116</ecNumber>
    </recommendedName>
</protein>
<keyword evidence="11" id="KW-0443">Lipid metabolism</keyword>
<dbReference type="EMBL" id="CAJNOR010004079">
    <property type="protein sequence ID" value="CAF1473402.1"/>
    <property type="molecule type" value="Genomic_DNA"/>
</dbReference>
<dbReference type="Proteomes" id="UP000663828">
    <property type="component" value="Unassembled WGS sequence"/>
</dbReference>
<dbReference type="PANTHER" id="PTHR45792:SF8">
    <property type="entry name" value="DIACYLGLYCEROL LIPASE-ALPHA"/>
    <property type="match status" value="1"/>
</dbReference>
<evidence type="ECO:0000313" key="19">
    <source>
        <dbReference type="Proteomes" id="UP000663828"/>
    </source>
</evidence>
<comment type="cofactor">
    <cofactor evidence="1">
        <name>Ca(2+)</name>
        <dbReference type="ChEBI" id="CHEBI:29108"/>
    </cofactor>
</comment>
<evidence type="ECO:0000256" key="12">
    <source>
        <dbReference type="ARBA" id="ARBA00023136"/>
    </source>
</evidence>
<keyword evidence="9" id="KW-0442">Lipid degradation</keyword>
<dbReference type="AlphaFoldDB" id="A0A814T952"/>
<dbReference type="GO" id="GO:0019369">
    <property type="term" value="P:arachidonate metabolic process"/>
    <property type="evidence" value="ECO:0007669"/>
    <property type="project" value="TreeGrafter"/>
</dbReference>
<keyword evidence="8" id="KW-0106">Calcium</keyword>
<evidence type="ECO:0000256" key="8">
    <source>
        <dbReference type="ARBA" id="ARBA00022837"/>
    </source>
</evidence>
<comment type="subcellular location">
    <subcellularLocation>
        <location evidence="2">Cell membrane</location>
        <topology evidence="2">Multi-pass membrane protein</topology>
    </subcellularLocation>
</comment>
<name>A0A814T952_ADIRI</name>
<evidence type="ECO:0000256" key="6">
    <source>
        <dbReference type="ARBA" id="ARBA00022723"/>
    </source>
</evidence>
<dbReference type="InterPro" id="IPR052214">
    <property type="entry name" value="DAG_Lipase-Related"/>
</dbReference>
<evidence type="ECO:0000313" key="20">
    <source>
        <dbReference type="Proteomes" id="UP000663852"/>
    </source>
</evidence>
<keyword evidence="6" id="KW-0479">Metal-binding</keyword>
<evidence type="ECO:0000256" key="5">
    <source>
        <dbReference type="ARBA" id="ARBA00022692"/>
    </source>
</evidence>
<dbReference type="SUPFAM" id="SSF53474">
    <property type="entry name" value="alpha/beta-Hydrolases"/>
    <property type="match status" value="1"/>
</dbReference>
<dbReference type="Proteomes" id="UP000663852">
    <property type="component" value="Unassembled WGS sequence"/>
</dbReference>
<dbReference type="EMBL" id="CAJNOJ010000123">
    <property type="protein sequence ID" value="CAF1157651.1"/>
    <property type="molecule type" value="Genomic_DNA"/>
</dbReference>
<evidence type="ECO:0000256" key="2">
    <source>
        <dbReference type="ARBA" id="ARBA00004651"/>
    </source>
</evidence>
<evidence type="ECO:0000256" key="1">
    <source>
        <dbReference type="ARBA" id="ARBA00001913"/>
    </source>
</evidence>
<evidence type="ECO:0000256" key="10">
    <source>
        <dbReference type="ARBA" id="ARBA00022989"/>
    </source>
</evidence>
<keyword evidence="3" id="KW-1003">Cell membrane</keyword>
<accession>A0A814T952</accession>
<evidence type="ECO:0000259" key="16">
    <source>
        <dbReference type="Pfam" id="PF01764"/>
    </source>
</evidence>
<gene>
    <name evidence="17" type="ORF">EDS130_LOCUS22961</name>
    <name evidence="18" type="ORF">XAT740_LOCUS38117</name>
</gene>
<feature type="transmembrane region" description="Helical" evidence="15">
    <location>
        <begin position="411"/>
        <end position="432"/>
    </location>
</feature>
<evidence type="ECO:0000256" key="15">
    <source>
        <dbReference type="SAM" id="Phobius"/>
    </source>
</evidence>
<evidence type="ECO:0000256" key="7">
    <source>
        <dbReference type="ARBA" id="ARBA00022801"/>
    </source>
</evidence>
<evidence type="ECO:0000256" key="11">
    <source>
        <dbReference type="ARBA" id="ARBA00023098"/>
    </source>
</evidence>
<evidence type="ECO:0000256" key="4">
    <source>
        <dbReference type="ARBA" id="ARBA00022553"/>
    </source>
</evidence>